<keyword evidence="3" id="KW-1185">Reference proteome</keyword>
<protein>
    <submittedName>
        <fullName evidence="2">Lantibiotic dehydratase</fullName>
    </submittedName>
</protein>
<feature type="domain" description="Lantibiotic dehydratase N-terminal" evidence="1">
    <location>
        <begin position="54"/>
        <end position="108"/>
    </location>
</feature>
<dbReference type="InterPro" id="IPR006827">
    <property type="entry name" value="Lant_deHydtase_N"/>
</dbReference>
<evidence type="ECO:0000259" key="1">
    <source>
        <dbReference type="Pfam" id="PF04738"/>
    </source>
</evidence>
<dbReference type="AlphaFoldDB" id="A0AAU6WRS0"/>
<proteinExistence type="predicted"/>
<dbReference type="Proteomes" id="UP001463665">
    <property type="component" value="Chromosome"/>
</dbReference>
<sequence length="115" mass="13747">MENNKYFLLDHCCLRIPSHSIDAFLDFNENIKNISLENHEELVQVLNHIFSNTYYKEAVYIASKDLYETFLELKENNFANKDAAKRFLMTFYKYFSRMSNRSTPYGLFQAHIQQV</sequence>
<organism evidence="2 3">
    <name type="scientific">Chryseobacterium endophyticum</name>
    <dbReference type="NCBI Taxonomy" id="1854762"/>
    <lineage>
        <taxon>Bacteria</taxon>
        <taxon>Pseudomonadati</taxon>
        <taxon>Bacteroidota</taxon>
        <taxon>Flavobacteriia</taxon>
        <taxon>Flavobacteriales</taxon>
        <taxon>Weeksellaceae</taxon>
        <taxon>Chryseobacterium group</taxon>
        <taxon>Chryseobacterium</taxon>
    </lineage>
</organism>
<accession>A0AAU6WRS0</accession>
<evidence type="ECO:0000313" key="3">
    <source>
        <dbReference type="Proteomes" id="UP001463665"/>
    </source>
</evidence>
<reference evidence="2 3" key="1">
    <citation type="submission" date="2024-04" db="EMBL/GenBank/DDBJ databases">
        <title>Genome sequencing and assembly of rice foliar adapted Chryseobacterium endophyticum OsEnb-ALM-A6.</title>
        <authorList>
            <person name="Kumar S."/>
            <person name="Javed M."/>
            <person name="Chouhan V."/>
            <person name="Charishma K."/>
            <person name="Patel A."/>
            <person name="Kumar M."/>
            <person name="Sahu K.P."/>
            <person name="Kumar A."/>
        </authorList>
    </citation>
    <scope>NUCLEOTIDE SEQUENCE [LARGE SCALE GENOMIC DNA]</scope>
    <source>
        <strain evidence="2 3">OsEnb-ALM-A6</strain>
    </source>
</reference>
<dbReference type="EMBL" id="CP154834">
    <property type="protein sequence ID" value="XAO75283.1"/>
    <property type="molecule type" value="Genomic_DNA"/>
</dbReference>
<gene>
    <name evidence="2" type="ORF">AAFP95_04825</name>
</gene>
<dbReference type="Pfam" id="PF04738">
    <property type="entry name" value="Lant_dehydr_N"/>
    <property type="match status" value="1"/>
</dbReference>
<dbReference type="RefSeq" id="WP_345767064.1">
    <property type="nucleotide sequence ID" value="NZ_CP154834.1"/>
</dbReference>
<evidence type="ECO:0000313" key="2">
    <source>
        <dbReference type="EMBL" id="XAO75283.1"/>
    </source>
</evidence>
<name>A0AAU6WRS0_9FLAO</name>